<dbReference type="EMBL" id="CP058215">
    <property type="protein sequence ID" value="QLC51207.1"/>
    <property type="molecule type" value="Genomic_DNA"/>
</dbReference>
<dbReference type="OrthoDB" id="192131at2157"/>
<evidence type="ECO:0000313" key="5">
    <source>
        <dbReference type="Proteomes" id="UP000509594"/>
    </source>
</evidence>
<protein>
    <submittedName>
        <fullName evidence="4">Cobaltochelatase subunit CobN</fullName>
    </submittedName>
</protein>
<feature type="compositionally biased region" description="Polar residues" evidence="1">
    <location>
        <begin position="1514"/>
        <end position="1524"/>
    </location>
</feature>
<reference evidence="4 5" key="1">
    <citation type="submission" date="2020-06" db="EMBL/GenBank/DDBJ databases">
        <title>Methanolobus halotolerans sp. nov., isolated from a saline lake Tus in Siberia.</title>
        <authorList>
            <person name="Shen Y."/>
            <person name="Chen S.-C."/>
            <person name="Lai M.-C."/>
            <person name="Huang H.-H."/>
            <person name="Chiu H.-H."/>
            <person name="Tang S.-L."/>
            <person name="Rogozin D.Y."/>
            <person name="Degermendzhy A.G."/>
        </authorList>
    </citation>
    <scope>NUCLEOTIDE SEQUENCE [LARGE SCALE GENOMIC DNA]</scope>
    <source>
        <strain evidence="4 5">DSM 21339</strain>
    </source>
</reference>
<dbReference type="PANTHER" id="PTHR44119">
    <property type="entry name" value="MAGNESIUM-CHELATASE SUBUNIT CHLH, CHLOROPLASTIC"/>
    <property type="match status" value="1"/>
</dbReference>
<feature type="transmembrane region" description="Helical" evidence="2">
    <location>
        <begin position="1573"/>
        <end position="1591"/>
    </location>
</feature>
<dbReference type="InterPro" id="IPR003672">
    <property type="entry name" value="CobN/Mg_chltase"/>
</dbReference>
<dbReference type="PANTHER" id="PTHR44119:SF4">
    <property type="entry name" value="AEROBIC COBALTOCHELATASE SUBUNIT COBN"/>
    <property type="match status" value="1"/>
</dbReference>
<gene>
    <name evidence="4" type="ORF">HWN40_03640</name>
</gene>
<feature type="region of interest" description="Disordered" evidence="1">
    <location>
        <begin position="1486"/>
        <end position="1545"/>
    </location>
</feature>
<keyword evidence="5" id="KW-1185">Reference proteome</keyword>
<dbReference type="Pfam" id="PF02514">
    <property type="entry name" value="CobN-Mg_chel"/>
    <property type="match status" value="1"/>
</dbReference>
<keyword evidence="2" id="KW-0472">Membrane</keyword>
<keyword evidence="2" id="KW-1133">Transmembrane helix</keyword>
<feature type="domain" description="CobN/magnesium chelatase" evidence="3">
    <location>
        <begin position="302"/>
        <end position="1426"/>
    </location>
</feature>
<evidence type="ECO:0000256" key="2">
    <source>
        <dbReference type="SAM" id="Phobius"/>
    </source>
</evidence>
<evidence type="ECO:0000313" key="4">
    <source>
        <dbReference type="EMBL" id="QLC51207.1"/>
    </source>
</evidence>
<proteinExistence type="predicted"/>
<dbReference type="Proteomes" id="UP000509594">
    <property type="component" value="Chromosome"/>
</dbReference>
<dbReference type="CDD" id="cd10150">
    <property type="entry name" value="CobN_like"/>
    <property type="match status" value="1"/>
</dbReference>
<feature type="compositionally biased region" description="Low complexity" evidence="1">
    <location>
        <begin position="1491"/>
        <end position="1506"/>
    </location>
</feature>
<keyword evidence="2" id="KW-0812">Transmembrane</keyword>
<evidence type="ECO:0000256" key="1">
    <source>
        <dbReference type="SAM" id="MobiDB-lite"/>
    </source>
</evidence>
<accession>A0A7D5IRG1</accession>
<feature type="compositionally biased region" description="Polar residues" evidence="1">
    <location>
        <begin position="1531"/>
        <end position="1542"/>
    </location>
</feature>
<name>A0A7D5IRG1_9EURY</name>
<dbReference type="KEGG" id="mzi:HWN40_03640"/>
<evidence type="ECO:0000259" key="3">
    <source>
        <dbReference type="Pfam" id="PF02514"/>
    </source>
</evidence>
<sequence>MVLSVLLFASATTVVSAEEQKINITYISFAPHASLKEASVNGSIADDISYTYIQGYGTSGPSDELLNASENGYLNTQDVIFCYMLNSAVYEPLEQYFEEAHENGVSLIDLTSAGVPVCFDYTSDGDRDDPICYYYDNMGIDSNISKRYGENLLMYLAKEYGNNSEITDNWPVIKITYAGWGTYANTLERASWTNPYSQNMEFRFIPTYNYSDLSAHTDEIIAAGENGTLAEQDAIFCEMMKGSIYNATDQWLLQAHDNGTTLIDIYTSSSEVPEYFDYKYNGSENITLINSYNNIESEFASAPKNAENFLICLAKEYSDKTETTGSWNYVSVNQTLPAMGLYHPDYTDGYFETTEQYLEWYQQYNYGEHRIYDPDRPTIGMWFHRDDVQNGDLEIIDALIRDLEAKDCNVIAGFDVFNDNIINYYCNDSGEPLVQCVISLKSFRLNYWDNEKGLEELEELNVPVLRGMVVGESTDPADANRGIPSGQVVYKTIGPNVDGIFEFIVLGTEVYDEETGASEYVPMDYQIDWIANRSINWAELKLKENQDKKVAIIYYNYPSGKDNIGASYLDTISSMRLLLDRMENENYTVSNVPENNSQLLEMIWAQGINAGSWAPGVMDEMVENRTEWGLQLIPMETYRQWFEQEIPEDLREDVIEQWGEPWAEELPQNQSLMIWEDNTGEQYIVIPTVRFDNVWIMPQPARGFMQNDDTLYHSSLVPPPHQYIAFYLWLNDDWDADAIIHLGTHGTHEWLPGQSYGMNRSSEWAPLLLQDLPNIYPYIVANVGEGLTAEYRGNALIIDHLTPTIERAGTYGEIANMSLLMQEYYGPELSVQTKQAYQMSIIDEMVSCGLDTDLEVNATELYLYNETQFDNFIRNTLHEYIEEIEGENIPYGMHVLGVVPAMNTSGPERDELSAMVRQMMGSKFEANVTTAFYPEDEYPLGIPSNDTKVDRLVWEVVTNETDINDSQIMVYGGTNESVTQSLSSGLLYRQRLLDSAIEMDRVISALNGGFIPAGPGTDPIMNTNAVPTGRNFYGVNPDLYPSVATWNLGKALAQELLIDYYEEHGEYPRKVSFSRFGVEFIRDHGTLEAEALYLLGVKPHWDENGVVDGLTLLSEEELLPNYDSSKPGRPRIDIVYTTAGMRDAFPDKLKMLDEAARMANLAESTNYPNYVNISTQAIYGELYSSFLNSTGNETYAAEMASKLSTMRCFAVKDGTYEIAVANAVDSSGTWENDTEIAELYIDKMGYAYGTDLWGFDCSELLIGNLRNVDASVHSDSSNLYDTLDNDDFYQYFGGLNIATRYVSGKTPEMYVSDTRNPDDARIIGMQEYLNINIRSRYLNDKWIEGMMNSGYSGGRMMAEFVDNLWGWEVSNPELVDDSMWETVYNTYINEEMKEFFNANNPGAYQSITGRMLEAVRKGYVDLPDEMVNNLVKEYTESVAENGATCCHHTCGNMLLDEFVQGNMGAAGVSQEVQDEYEAKLNDAIQHKAPESQPQTKSSSGSSSTGSDLKVTEPGTGTSNQTMISDSGAGTDMNSPAQDSTKSAPDDYVEGYEMTKESVSNPDSSSFSFTGSDIVASILVFAGVGAMYFGFWKRRKL</sequence>
<organism evidence="4 5">
    <name type="scientific">Methanolobus zinderi</name>
    <dbReference type="NCBI Taxonomy" id="536044"/>
    <lineage>
        <taxon>Archaea</taxon>
        <taxon>Methanobacteriati</taxon>
        <taxon>Methanobacteriota</taxon>
        <taxon>Stenosarchaea group</taxon>
        <taxon>Methanomicrobia</taxon>
        <taxon>Methanosarcinales</taxon>
        <taxon>Methanosarcinaceae</taxon>
        <taxon>Methanolobus</taxon>
    </lineage>
</organism>